<accession>A0A0U0ZRV7</accession>
<evidence type="ECO:0000313" key="2">
    <source>
        <dbReference type="Proteomes" id="UP000045782"/>
    </source>
</evidence>
<sequence>MGNSKADNGIASEILGARAAVFDALVRVSQLQVADAVGSVVATAINSLGSMSGAIRSMNKYAESMHGDDDMIEDQAEFDEKMADYREDISYHAELLVDSLMAPPTDHSGSRPTNRPWRILDSQTGECTLVHSITGEQARGERLEDVGSRLLIWQEPEK</sequence>
<proteinExistence type="predicted"/>
<dbReference type="EMBL" id="CSWP01000009">
    <property type="protein sequence ID" value="CPV67166.1"/>
    <property type="molecule type" value="Genomic_DNA"/>
</dbReference>
<dbReference type="Proteomes" id="UP000045782">
    <property type="component" value="Unassembled WGS sequence"/>
</dbReference>
<reference evidence="1 2" key="1">
    <citation type="submission" date="2015-03" db="EMBL/GenBank/DDBJ databases">
        <authorList>
            <person name="Murphy D."/>
        </authorList>
    </citation>
    <scope>NUCLEOTIDE SEQUENCE [LARGE SCALE GENOMIC DNA]</scope>
    <source>
        <strain evidence="1 2">PAP088</strain>
    </source>
</reference>
<name>A0A0U0ZRV7_9MYCO</name>
<organism evidence="1 2">
    <name type="scientific">Mycobacteroides abscessus</name>
    <dbReference type="NCBI Taxonomy" id="36809"/>
    <lineage>
        <taxon>Bacteria</taxon>
        <taxon>Bacillati</taxon>
        <taxon>Actinomycetota</taxon>
        <taxon>Actinomycetes</taxon>
        <taxon>Mycobacteriales</taxon>
        <taxon>Mycobacteriaceae</taxon>
        <taxon>Mycobacteroides</taxon>
    </lineage>
</organism>
<evidence type="ECO:0000313" key="1">
    <source>
        <dbReference type="EMBL" id="CPV67166.1"/>
    </source>
</evidence>
<protein>
    <submittedName>
        <fullName evidence="1">Uncharacterized protein</fullName>
    </submittedName>
</protein>
<dbReference type="AlphaFoldDB" id="A0A0U0ZRV7"/>
<dbReference type="RefSeq" id="WP_052619188.1">
    <property type="nucleotide sequence ID" value="NZ_CSWP01000009.1"/>
</dbReference>
<gene>
    <name evidence="1" type="ORF">ERS075579_04164</name>
</gene>